<reference evidence="2" key="1">
    <citation type="submission" date="2023-03" db="EMBL/GenBank/DDBJ databases">
        <title>Massive genome expansion in bonnet fungi (Mycena s.s.) driven by repeated elements and novel gene families across ecological guilds.</title>
        <authorList>
            <consortium name="Lawrence Berkeley National Laboratory"/>
            <person name="Harder C.B."/>
            <person name="Miyauchi S."/>
            <person name="Viragh M."/>
            <person name="Kuo A."/>
            <person name="Thoen E."/>
            <person name="Andreopoulos B."/>
            <person name="Lu D."/>
            <person name="Skrede I."/>
            <person name="Drula E."/>
            <person name="Henrissat B."/>
            <person name="Morin E."/>
            <person name="Kohler A."/>
            <person name="Barry K."/>
            <person name="LaButti K."/>
            <person name="Morin E."/>
            <person name="Salamov A."/>
            <person name="Lipzen A."/>
            <person name="Mereny Z."/>
            <person name="Hegedus B."/>
            <person name="Baldrian P."/>
            <person name="Stursova M."/>
            <person name="Weitz H."/>
            <person name="Taylor A."/>
            <person name="Grigoriev I.V."/>
            <person name="Nagy L.G."/>
            <person name="Martin F."/>
            <person name="Kauserud H."/>
        </authorList>
    </citation>
    <scope>NUCLEOTIDE SEQUENCE</scope>
    <source>
        <strain evidence="2">CBHHK188m</strain>
    </source>
</reference>
<keyword evidence="3" id="KW-1185">Reference proteome</keyword>
<organism evidence="2 3">
    <name type="scientific">Mycena maculata</name>
    <dbReference type="NCBI Taxonomy" id="230809"/>
    <lineage>
        <taxon>Eukaryota</taxon>
        <taxon>Fungi</taxon>
        <taxon>Dikarya</taxon>
        <taxon>Basidiomycota</taxon>
        <taxon>Agaricomycotina</taxon>
        <taxon>Agaricomycetes</taxon>
        <taxon>Agaricomycetidae</taxon>
        <taxon>Agaricales</taxon>
        <taxon>Marasmiineae</taxon>
        <taxon>Mycenaceae</taxon>
        <taxon>Mycena</taxon>
    </lineage>
</organism>
<dbReference type="Proteomes" id="UP001215280">
    <property type="component" value="Unassembled WGS sequence"/>
</dbReference>
<feature type="compositionally biased region" description="Basic and acidic residues" evidence="1">
    <location>
        <begin position="151"/>
        <end position="160"/>
    </location>
</feature>
<feature type="compositionally biased region" description="Gly residues" evidence="1">
    <location>
        <begin position="76"/>
        <end position="92"/>
    </location>
</feature>
<feature type="region of interest" description="Disordered" evidence="1">
    <location>
        <begin position="141"/>
        <end position="160"/>
    </location>
</feature>
<sequence length="308" mass="32895">MKRQLSYIIAKTPHGSGDILEAHTELMPIRLAAGRHLQKAAHTPPVRGRQKRRTTTCEETPSPSPLVDECVPGREAGAGGGDTGGAGASGVEPGIGGASGASKDAAKALVLAETARVTLFSDSPLIDGMGCIRQTKAREIPSHVGGSGRSGEARGWRGPEGLKLEVRPRLDFSRLQTNSENSPQDSPSLPSKQFQLRTHHVPLAKHLFRINKHHTSVCPCCGFIDETVDHYLHEDARRQLHTSSRLARYSKLLLADPELLPALFAATLRANYGDADDVSTLLAVLLTPANVLICPSCSMAPHARPGSD</sequence>
<accession>A0AAD7MI33</accession>
<dbReference type="EMBL" id="JARJLG010000323">
    <property type="protein sequence ID" value="KAJ7717117.1"/>
    <property type="molecule type" value="Genomic_DNA"/>
</dbReference>
<gene>
    <name evidence="2" type="ORF">DFH07DRAFT_973720</name>
</gene>
<feature type="region of interest" description="Disordered" evidence="1">
    <location>
        <begin position="37"/>
        <end position="92"/>
    </location>
</feature>
<evidence type="ECO:0000313" key="2">
    <source>
        <dbReference type="EMBL" id="KAJ7717117.1"/>
    </source>
</evidence>
<evidence type="ECO:0000313" key="3">
    <source>
        <dbReference type="Proteomes" id="UP001215280"/>
    </source>
</evidence>
<comment type="caution">
    <text evidence="2">The sequence shown here is derived from an EMBL/GenBank/DDBJ whole genome shotgun (WGS) entry which is preliminary data.</text>
</comment>
<protein>
    <submittedName>
        <fullName evidence="2">Uncharacterized protein</fullName>
    </submittedName>
</protein>
<dbReference type="AlphaFoldDB" id="A0AAD7MI33"/>
<proteinExistence type="predicted"/>
<evidence type="ECO:0000256" key="1">
    <source>
        <dbReference type="SAM" id="MobiDB-lite"/>
    </source>
</evidence>
<name>A0AAD7MI33_9AGAR</name>